<dbReference type="RefSeq" id="WP_194504442.1">
    <property type="nucleotide sequence ID" value="NZ_JADIVZ010000009.1"/>
</dbReference>
<dbReference type="EMBL" id="JADIVZ010000009">
    <property type="protein sequence ID" value="MBF4163196.1"/>
    <property type="molecule type" value="Genomic_DNA"/>
</dbReference>
<keyword evidence="2" id="KW-0479">Metal-binding</keyword>
<dbReference type="GO" id="GO:0016491">
    <property type="term" value="F:oxidoreductase activity"/>
    <property type="evidence" value="ECO:0007669"/>
    <property type="project" value="InterPro"/>
</dbReference>
<evidence type="ECO:0000313" key="7">
    <source>
        <dbReference type="Proteomes" id="UP000656804"/>
    </source>
</evidence>
<proteinExistence type="inferred from homology"/>
<dbReference type="PROSITE" id="PS51669">
    <property type="entry name" value="4FE4S_MOW_BIS_MGD"/>
    <property type="match status" value="1"/>
</dbReference>
<dbReference type="GO" id="GO:0046872">
    <property type="term" value="F:metal ion binding"/>
    <property type="evidence" value="ECO:0007669"/>
    <property type="project" value="UniProtKB-KW"/>
</dbReference>
<evidence type="ECO:0000256" key="4">
    <source>
        <dbReference type="ARBA" id="ARBA00023014"/>
    </source>
</evidence>
<dbReference type="SUPFAM" id="SSF50692">
    <property type="entry name" value="ADC-like"/>
    <property type="match status" value="1"/>
</dbReference>
<dbReference type="SUPFAM" id="SSF53706">
    <property type="entry name" value="Formate dehydrogenase/DMSO reductase, domains 1-3"/>
    <property type="match status" value="1"/>
</dbReference>
<reference evidence="6" key="1">
    <citation type="submission" date="2020-11" db="EMBL/GenBank/DDBJ databases">
        <title>Nocardioides sp. CBS4Y-1, whole genome shotgun sequence.</title>
        <authorList>
            <person name="Tuo L."/>
        </authorList>
    </citation>
    <scope>NUCLEOTIDE SEQUENCE</scope>
    <source>
        <strain evidence="6">CBS4Y-1</strain>
    </source>
</reference>
<dbReference type="AlphaFoldDB" id="A0A930V024"/>
<keyword evidence="7" id="KW-1185">Reference proteome</keyword>
<keyword evidence="4" id="KW-0411">Iron-sulfur</keyword>
<dbReference type="InterPro" id="IPR050612">
    <property type="entry name" value="Prok_Mopterin_Oxidored"/>
</dbReference>
<keyword evidence="3" id="KW-0408">Iron</keyword>
<comment type="caution">
    <text evidence="6">The sequence shown here is derived from an EMBL/GenBank/DDBJ whole genome shotgun (WGS) entry which is preliminary data.</text>
</comment>
<dbReference type="GO" id="GO:0051536">
    <property type="term" value="F:iron-sulfur cluster binding"/>
    <property type="evidence" value="ECO:0007669"/>
    <property type="project" value="UniProtKB-KW"/>
</dbReference>
<dbReference type="PANTHER" id="PTHR43742:SF2">
    <property type="entry name" value="ASSIMILATORY NITRATE REDUCTASE CATALYTIC SUBUNIT"/>
    <property type="match status" value="1"/>
</dbReference>
<sequence length="733" mass="79103">MATNPSVREVTTYCRICEPLCGMIATVENGRLTSLRPDGDHPLSRGYACPKGLAFPEIQYDPERVLHPLRRVAGGAPGEFEQVSWDDALDDIATRLRATIDEHGGGAVGQYFGNPAGFNITAAIWSGAFVSSLGTSHQYTVGSQDINSRYVASKLLYGTLAQLPFPDLAETDFLLMIGANPLVSRGSGVRVPRAKERLADIVSRGGRVICVDPRRSETAKAFEHVSVNPDTDALLLASMIDVLRAEDLLDRDAVERQAVGVEELLAACSDFSPEATAARTGVSPDDVRSLARDLAAAPRAAVYGRTGSCLGRHATLISVLIDALTLLTGNLDRPGGTLLSTPVIPFEEVAERAGQMTYDASRSRIGGFPDVMGTWPSAIMAEEITTPGPDQLRVLFTLAGNPVLSGPDGAGLEAALGQLDLHVAFDLYVNETNKHADYVLPARTWLERADVPFAVVNSSPWPHVQHADAVLEPEGEARLEWEVYDEIARRAGLTLFLPGPVATLTRPVRALARRLGVRGPTPWTLVDLLMRTGPYGDRFGLRRDGVSLKRLRREPRGVMLPRPEGGRLAEVVRHDHGKVDLAPVQLVEEWEKLRAGRDAEPDPAFPLRMIGLREMRSQNSWMHNSSALMRGRQRVHTARIHPDDAEAVGLVEGAKVRISAARGSIDTVARLTDEVRPGTIAVPHGWGHDAGWTRANGAGGANSNLLASADLDDVEFLAGMTLLNGIPVAIEAL</sequence>
<dbReference type="Gene3D" id="2.40.40.20">
    <property type="match status" value="1"/>
</dbReference>
<dbReference type="PANTHER" id="PTHR43742">
    <property type="entry name" value="TRIMETHYLAMINE-N-OXIDE REDUCTASE"/>
    <property type="match status" value="1"/>
</dbReference>
<dbReference type="Pfam" id="PF01568">
    <property type="entry name" value="Molydop_binding"/>
    <property type="match status" value="1"/>
</dbReference>
<evidence type="ECO:0000256" key="3">
    <source>
        <dbReference type="ARBA" id="ARBA00023004"/>
    </source>
</evidence>
<dbReference type="Gene3D" id="3.40.50.740">
    <property type="match status" value="1"/>
</dbReference>
<evidence type="ECO:0000256" key="1">
    <source>
        <dbReference type="ARBA" id="ARBA00010312"/>
    </source>
</evidence>
<evidence type="ECO:0000259" key="5">
    <source>
        <dbReference type="PROSITE" id="PS51669"/>
    </source>
</evidence>
<dbReference type="Proteomes" id="UP000656804">
    <property type="component" value="Unassembled WGS sequence"/>
</dbReference>
<comment type="similarity">
    <text evidence="1">Belongs to the prokaryotic molybdopterin-containing oxidoreductase family.</text>
</comment>
<dbReference type="SMART" id="SM00926">
    <property type="entry name" value="Molybdop_Fe4S4"/>
    <property type="match status" value="1"/>
</dbReference>
<accession>A0A930V024</accession>
<dbReference type="InterPro" id="IPR006656">
    <property type="entry name" value="Mopterin_OxRdtase"/>
</dbReference>
<dbReference type="InterPro" id="IPR006657">
    <property type="entry name" value="MoPterin_dinucl-bd_dom"/>
</dbReference>
<dbReference type="InterPro" id="IPR006963">
    <property type="entry name" value="Mopterin_OxRdtase_4Fe-4S_dom"/>
</dbReference>
<dbReference type="Pfam" id="PF00384">
    <property type="entry name" value="Molybdopterin"/>
    <property type="match status" value="1"/>
</dbReference>
<dbReference type="GO" id="GO:0043546">
    <property type="term" value="F:molybdopterin cofactor binding"/>
    <property type="evidence" value="ECO:0007669"/>
    <property type="project" value="InterPro"/>
</dbReference>
<protein>
    <submittedName>
        <fullName evidence="6">Molybdopterin-dependent oxidoreductase</fullName>
    </submittedName>
</protein>
<dbReference type="InterPro" id="IPR009010">
    <property type="entry name" value="Asp_de-COase-like_dom_sf"/>
</dbReference>
<feature type="domain" description="4Fe-4S Mo/W bis-MGD-type" evidence="5">
    <location>
        <begin position="7"/>
        <end position="63"/>
    </location>
</feature>
<organism evidence="6 7">
    <name type="scientific">Nocardioides acrostichi</name>
    <dbReference type="NCBI Taxonomy" id="2784339"/>
    <lineage>
        <taxon>Bacteria</taxon>
        <taxon>Bacillati</taxon>
        <taxon>Actinomycetota</taxon>
        <taxon>Actinomycetes</taxon>
        <taxon>Propionibacteriales</taxon>
        <taxon>Nocardioidaceae</taxon>
        <taxon>Nocardioides</taxon>
    </lineage>
</organism>
<name>A0A930V024_9ACTN</name>
<dbReference type="Gene3D" id="3.40.228.10">
    <property type="entry name" value="Dimethylsulfoxide Reductase, domain 2"/>
    <property type="match status" value="1"/>
</dbReference>
<dbReference type="Gene3D" id="2.20.25.90">
    <property type="entry name" value="ADC-like domains"/>
    <property type="match status" value="1"/>
</dbReference>
<evidence type="ECO:0000256" key="2">
    <source>
        <dbReference type="ARBA" id="ARBA00022723"/>
    </source>
</evidence>
<dbReference type="Pfam" id="PF04879">
    <property type="entry name" value="Molybdop_Fe4S4"/>
    <property type="match status" value="1"/>
</dbReference>
<evidence type="ECO:0000313" key="6">
    <source>
        <dbReference type="EMBL" id="MBF4163196.1"/>
    </source>
</evidence>
<gene>
    <name evidence="6" type="ORF">ISG29_15990</name>
</gene>